<dbReference type="EMBL" id="JBICBT010000551">
    <property type="protein sequence ID" value="KAL3109981.1"/>
    <property type="molecule type" value="Genomic_DNA"/>
</dbReference>
<dbReference type="Pfam" id="PF00917">
    <property type="entry name" value="MATH"/>
    <property type="match status" value="1"/>
</dbReference>
<proteinExistence type="predicted"/>
<dbReference type="PANTHER" id="PTHR45774:SF3">
    <property type="entry name" value="BTB (POZ) DOMAIN-CONTAINING 2B-RELATED"/>
    <property type="match status" value="1"/>
</dbReference>
<comment type="caution">
    <text evidence="3">The sequence shown here is derived from an EMBL/GenBank/DDBJ whole genome shotgun (WGS) entry which is preliminary data.</text>
</comment>
<dbReference type="InterPro" id="IPR011705">
    <property type="entry name" value="BACK"/>
</dbReference>
<dbReference type="SUPFAM" id="SSF54695">
    <property type="entry name" value="POZ domain"/>
    <property type="match status" value="1"/>
</dbReference>
<reference evidence="3 4" key="1">
    <citation type="submission" date="2024-10" db="EMBL/GenBank/DDBJ databases">
        <authorList>
            <person name="Kim D."/>
        </authorList>
    </citation>
    <scope>NUCLEOTIDE SEQUENCE [LARGE SCALE GENOMIC DNA]</scope>
    <source>
        <strain evidence="3">BH-2024</strain>
    </source>
</reference>
<evidence type="ECO:0000313" key="4">
    <source>
        <dbReference type="Proteomes" id="UP001620626"/>
    </source>
</evidence>
<dbReference type="InterPro" id="IPR011333">
    <property type="entry name" value="SKP1/BTB/POZ_sf"/>
</dbReference>
<evidence type="ECO:0008006" key="5">
    <source>
        <dbReference type="Google" id="ProtNLM"/>
    </source>
</evidence>
<dbReference type="CDD" id="cd00121">
    <property type="entry name" value="MATH"/>
    <property type="match status" value="1"/>
</dbReference>
<dbReference type="SMART" id="SM00225">
    <property type="entry name" value="BTB"/>
    <property type="match status" value="1"/>
</dbReference>
<gene>
    <name evidence="3" type="ORF">niasHT_017354</name>
</gene>
<feature type="domain" description="MATH" evidence="2">
    <location>
        <begin position="300"/>
        <end position="436"/>
    </location>
</feature>
<dbReference type="Pfam" id="PF00651">
    <property type="entry name" value="BTB"/>
    <property type="match status" value="1"/>
</dbReference>
<dbReference type="PROSITE" id="PS50097">
    <property type="entry name" value="BTB"/>
    <property type="match status" value="1"/>
</dbReference>
<dbReference type="Gene3D" id="2.60.210.10">
    <property type="entry name" value="Apoptosis, Tumor Necrosis Factor Receptor Associated Protein 2, Chain A"/>
    <property type="match status" value="2"/>
</dbReference>
<feature type="domain" description="BTB" evidence="1">
    <location>
        <begin position="16"/>
        <end position="90"/>
    </location>
</feature>
<sequence>MLVDRMKLMLRTGDYADVHFLVGDGDGKEIIPAHRAVLNCGSDVFAAMFRYEANKAAANASSNCLLVVEIPDVEPAAFKVMLSTIYAGDLADLNGHNAMAVLYAAKKYNIPELVDPCLQVPVSSLRNVFMAYAQADLFDLEDFANYCLAYIDKNADTLIKSEAFLQIDQQLLCEILGRDQLKIRDETSIWNAVIFVFKHINFINFNWFFSALRWADEKCRENCVECSAENRRQMLGPALFKIRFPLFSEENFSEKIVTSGILTAEEVVNLQQQYRRNSTGALLYPLQFPTHGRRTFAESKMEIFLEIEKMSEFVREKAGCSRYSDKVYIDGLPWKIMAQISKPWGGFDEWFDIYLVCTAASKIDGGNWRCKCSATFRFLLPKNGTTLPIGTFCDHVFDRKFTKNGFEHVIPIENMMHPSEEIYNQKEDKVTLAIVVTTSADDEDDEPRMDDTFNLDDQTTKPKGTLFMDIEKVSDFLLETDYSERKSETVHIKGFGATCKIWAHKRPANRTKANYEMEHGFTICLLFDAPKKGKKWRCNCSATLRIVSQKSGVEDYKNEMSIERTFINKSNQSHCFEWISFLELMDPSKGLYNESEDKVTLAIDIS</sequence>
<dbReference type="Gene3D" id="1.25.40.420">
    <property type="match status" value="1"/>
</dbReference>
<evidence type="ECO:0000259" key="1">
    <source>
        <dbReference type="PROSITE" id="PS50097"/>
    </source>
</evidence>
<dbReference type="Pfam" id="PF07707">
    <property type="entry name" value="BACK"/>
    <property type="match status" value="1"/>
</dbReference>
<dbReference type="InterPro" id="IPR002083">
    <property type="entry name" value="MATH/TRAF_dom"/>
</dbReference>
<dbReference type="SMART" id="SM00875">
    <property type="entry name" value="BACK"/>
    <property type="match status" value="1"/>
</dbReference>
<dbReference type="SUPFAM" id="SSF49599">
    <property type="entry name" value="TRAF domain-like"/>
    <property type="match status" value="1"/>
</dbReference>
<keyword evidence="4" id="KW-1185">Reference proteome</keyword>
<dbReference type="SMART" id="SM00061">
    <property type="entry name" value="MATH"/>
    <property type="match status" value="1"/>
</dbReference>
<organism evidence="3 4">
    <name type="scientific">Heterodera trifolii</name>
    <dbReference type="NCBI Taxonomy" id="157864"/>
    <lineage>
        <taxon>Eukaryota</taxon>
        <taxon>Metazoa</taxon>
        <taxon>Ecdysozoa</taxon>
        <taxon>Nematoda</taxon>
        <taxon>Chromadorea</taxon>
        <taxon>Rhabditida</taxon>
        <taxon>Tylenchina</taxon>
        <taxon>Tylenchomorpha</taxon>
        <taxon>Tylenchoidea</taxon>
        <taxon>Heteroderidae</taxon>
        <taxon>Heteroderinae</taxon>
        <taxon>Heterodera</taxon>
    </lineage>
</organism>
<dbReference type="Gene3D" id="3.30.710.10">
    <property type="entry name" value="Potassium Channel Kv1.1, Chain A"/>
    <property type="match status" value="1"/>
</dbReference>
<dbReference type="PROSITE" id="PS50144">
    <property type="entry name" value="MATH"/>
    <property type="match status" value="1"/>
</dbReference>
<dbReference type="PANTHER" id="PTHR45774">
    <property type="entry name" value="BTB/POZ DOMAIN-CONTAINING"/>
    <property type="match status" value="1"/>
</dbReference>
<name>A0ABD2L488_9BILA</name>
<accession>A0ABD2L488</accession>
<evidence type="ECO:0000313" key="3">
    <source>
        <dbReference type="EMBL" id="KAL3109981.1"/>
    </source>
</evidence>
<dbReference type="InterPro" id="IPR000210">
    <property type="entry name" value="BTB/POZ_dom"/>
</dbReference>
<dbReference type="AlphaFoldDB" id="A0ABD2L488"/>
<dbReference type="InterPro" id="IPR008974">
    <property type="entry name" value="TRAF-like"/>
</dbReference>
<dbReference type="Proteomes" id="UP001620626">
    <property type="component" value="Unassembled WGS sequence"/>
</dbReference>
<protein>
    <recommendedName>
        <fullName evidence="5">BTB domain-containing protein</fullName>
    </recommendedName>
</protein>
<evidence type="ECO:0000259" key="2">
    <source>
        <dbReference type="PROSITE" id="PS50144"/>
    </source>
</evidence>